<dbReference type="SUPFAM" id="SSF53098">
    <property type="entry name" value="Ribonuclease H-like"/>
    <property type="match status" value="1"/>
</dbReference>
<dbReference type="GeneID" id="14916694"/>
<sequence length="769" mass="85619">MIQWIEKDRSKGYMFASGFLLPLLAYCDDIALLGRDFADISATFGMLAQYYEYYNLDINQAKSGYTNNSGRGDYNLWWNGIAIAKLEAHEHYKYLGVWISLSLSWAKHIMVTEQKVQAMLAVLKQKRIMPDQIVAVLNAAVVAVVAYSMSVVQFPTEWLDKMDVLVAKLVRTRMGLSASAGKGGLGLHSLKGLLKAHQRESTTRAINGGTIAADTILARDSRNTLHMWRLGLKEIGIDPWIRLADPNYIHVPKRDDLIELEQVRSRAVAIPSRGVAGMLKALSPYRITEDDWCFLHKNEATNTLRVWTDGGHVKGCTTAGVYVGEQFKDSVMIVRGGSSFIGELVGVLVALERCPRSCNLEIVIDCTSAIAAFSGFEGWGMGRQMRTEGRGVVKRIIQLVQERRTKGLGVTFTYVPSHIPEKRARAREEGPEALASWEAKLAALAEMHGDDWGTLVKGNEAADALATLARTSHTATYNRCVLTSLDAVALLSIDGSLVEKGLRWQSLEAEADVKFRRQASRVSRGEYLRDSLTDFGKSGVPSSHGNKLVKKWAHSARFKSQTPNAEKMHFYWERDANNADVWYARDNGEDAARPRDWLIKKAVHSTSECPLCTSSTPCGTDTMLVVHKPEEGKKEMHDHVYTTCAATRGIRLRRDEEVLQIISSSVCKPMVSIKDLPLWFSTETNATAKGQSEATRKLREYNVKMGALAFCPTVLPQALRDLGIPSKKVDPVVQDILLCIAAAAKEMWDLRKARIQEIRRNFANDRGIT</sequence>
<name>L8GU17_ACACF</name>
<dbReference type="KEGG" id="acan:ACA1_224940"/>
<organism evidence="2 3">
    <name type="scientific">Acanthamoeba castellanii (strain ATCC 30010 / Neff)</name>
    <dbReference type="NCBI Taxonomy" id="1257118"/>
    <lineage>
        <taxon>Eukaryota</taxon>
        <taxon>Amoebozoa</taxon>
        <taxon>Discosea</taxon>
        <taxon>Longamoebia</taxon>
        <taxon>Centramoebida</taxon>
        <taxon>Acanthamoebidae</taxon>
        <taxon>Acanthamoeba</taxon>
    </lineage>
</organism>
<evidence type="ECO:0000259" key="1">
    <source>
        <dbReference type="PROSITE" id="PS50878"/>
    </source>
</evidence>
<proteinExistence type="predicted"/>
<reference evidence="2 3" key="1">
    <citation type="journal article" date="2013" name="Genome Biol.">
        <title>Genome of Acanthamoeba castellanii highlights extensive lateral gene transfer and early evolution of tyrosine kinase signaling.</title>
        <authorList>
            <person name="Clarke M."/>
            <person name="Lohan A.J."/>
            <person name="Liu B."/>
            <person name="Lagkouvardos I."/>
            <person name="Roy S."/>
            <person name="Zafar N."/>
            <person name="Bertelli C."/>
            <person name="Schilde C."/>
            <person name="Kianianmomeni A."/>
            <person name="Burglin T.R."/>
            <person name="Frech C."/>
            <person name="Turcotte B."/>
            <person name="Kopec K.O."/>
            <person name="Synnott J.M."/>
            <person name="Choo C."/>
            <person name="Paponov I."/>
            <person name="Finkler A."/>
            <person name="Soon Heng Tan C."/>
            <person name="Hutchins A.P."/>
            <person name="Weinmeier T."/>
            <person name="Rattei T."/>
            <person name="Chu J.S."/>
            <person name="Gimenez G."/>
            <person name="Irimia M."/>
            <person name="Rigden D.J."/>
            <person name="Fitzpatrick D.A."/>
            <person name="Lorenzo-Morales J."/>
            <person name="Bateman A."/>
            <person name="Chiu C.H."/>
            <person name="Tang P."/>
            <person name="Hegemann P."/>
            <person name="Fromm H."/>
            <person name="Raoult D."/>
            <person name="Greub G."/>
            <person name="Miranda-Saavedra D."/>
            <person name="Chen N."/>
            <person name="Nash P."/>
            <person name="Ginger M.L."/>
            <person name="Horn M."/>
            <person name="Schaap P."/>
            <person name="Caler L."/>
            <person name="Loftus B."/>
        </authorList>
    </citation>
    <scope>NUCLEOTIDE SEQUENCE [LARGE SCALE GENOMIC DNA]</scope>
    <source>
        <strain evidence="2 3">Neff</strain>
    </source>
</reference>
<dbReference type="Gene3D" id="3.30.420.10">
    <property type="entry name" value="Ribonuclease H-like superfamily/Ribonuclease H"/>
    <property type="match status" value="1"/>
</dbReference>
<dbReference type="Proteomes" id="UP000011083">
    <property type="component" value="Unassembled WGS sequence"/>
</dbReference>
<dbReference type="VEuPathDB" id="AmoebaDB:ACA1_224940"/>
<dbReference type="PROSITE" id="PS50878">
    <property type="entry name" value="RT_POL"/>
    <property type="match status" value="1"/>
</dbReference>
<accession>L8GU17</accession>
<gene>
    <name evidence="2" type="ORF">ACA1_224940</name>
</gene>
<dbReference type="InterPro" id="IPR036397">
    <property type="entry name" value="RNaseH_sf"/>
</dbReference>
<dbReference type="GO" id="GO:0003676">
    <property type="term" value="F:nucleic acid binding"/>
    <property type="evidence" value="ECO:0007669"/>
    <property type="project" value="InterPro"/>
</dbReference>
<dbReference type="AlphaFoldDB" id="L8GU17"/>
<dbReference type="InterPro" id="IPR012337">
    <property type="entry name" value="RNaseH-like_sf"/>
</dbReference>
<keyword evidence="3" id="KW-1185">Reference proteome</keyword>
<evidence type="ECO:0000313" key="2">
    <source>
        <dbReference type="EMBL" id="ELR16093.1"/>
    </source>
</evidence>
<evidence type="ECO:0000313" key="3">
    <source>
        <dbReference type="Proteomes" id="UP000011083"/>
    </source>
</evidence>
<dbReference type="EMBL" id="KB008010">
    <property type="protein sequence ID" value="ELR16093.1"/>
    <property type="molecule type" value="Genomic_DNA"/>
</dbReference>
<protein>
    <recommendedName>
        <fullName evidence="1">Reverse transcriptase domain-containing protein</fullName>
    </recommendedName>
</protein>
<dbReference type="InterPro" id="IPR000477">
    <property type="entry name" value="RT_dom"/>
</dbReference>
<feature type="domain" description="Reverse transcriptase" evidence="1">
    <location>
        <begin position="1"/>
        <end position="83"/>
    </location>
</feature>
<dbReference type="RefSeq" id="XP_004338106.1">
    <property type="nucleotide sequence ID" value="XM_004338058.1"/>
</dbReference>